<dbReference type="InterPro" id="IPR000772">
    <property type="entry name" value="Ricin_B_lectin"/>
</dbReference>
<evidence type="ECO:0000256" key="2">
    <source>
        <dbReference type="SAM" id="SignalP"/>
    </source>
</evidence>
<dbReference type="EMBL" id="JACHLK010000011">
    <property type="protein sequence ID" value="MBB6562071.1"/>
    <property type="molecule type" value="Genomic_DNA"/>
</dbReference>
<dbReference type="SMART" id="SM00458">
    <property type="entry name" value="RICIN"/>
    <property type="match status" value="1"/>
</dbReference>
<gene>
    <name evidence="4" type="ORF">HNP48_004780</name>
</gene>
<feature type="chain" id="PRO_5031016231" description="Ricin B lectin domain-containing protein" evidence="2">
    <location>
        <begin position="31"/>
        <end position="276"/>
    </location>
</feature>
<sequence length="276" mass="30497">MNQHPNRMRRKAWLLCVPLMLAQTHQAVQAQQQDQIVELRSNGGYTSARLADDVTQVDLAEQVQGACRFNRTWGYDLTNRELWTNDGCGARFRITRSYAQNNNNGGGSSNNAGAAVAAVAAIAGIALLANQHNRDDDRRPDYPDYGHGGGGGRGGEIRVDGRLCLDVTKGNFRPGNALQVFECNGTDSQRFRVGRGGEIRVRDLCLDVDRGDPRDGARVVLWSCSGSRSQQWGTRGGQIVSQLNGKCLDVVDGRVRPGNPTMVWQCNRSPSQRWWW</sequence>
<keyword evidence="5" id="KW-1185">Reference proteome</keyword>
<dbReference type="AlphaFoldDB" id="A0A7X0PIJ9"/>
<evidence type="ECO:0000259" key="3">
    <source>
        <dbReference type="SMART" id="SM00458"/>
    </source>
</evidence>
<feature type="compositionally biased region" description="Basic and acidic residues" evidence="1">
    <location>
        <begin position="133"/>
        <end position="144"/>
    </location>
</feature>
<dbReference type="RefSeq" id="WP_184861732.1">
    <property type="nucleotide sequence ID" value="NZ_JACHLK010000011.1"/>
</dbReference>
<evidence type="ECO:0000313" key="5">
    <source>
        <dbReference type="Proteomes" id="UP000575083"/>
    </source>
</evidence>
<dbReference type="SUPFAM" id="SSF50370">
    <property type="entry name" value="Ricin B-like lectins"/>
    <property type="match status" value="1"/>
</dbReference>
<reference evidence="4 5" key="1">
    <citation type="submission" date="2020-08" db="EMBL/GenBank/DDBJ databases">
        <title>Functional genomics of gut bacteria from endangered species of beetles.</title>
        <authorList>
            <person name="Carlos-Shanley C."/>
        </authorList>
    </citation>
    <scope>NUCLEOTIDE SEQUENCE [LARGE SCALE GENOMIC DNA]</scope>
    <source>
        <strain evidence="4 5">S00198</strain>
    </source>
</reference>
<organism evidence="4 5">
    <name type="scientific">Acidovorax soli</name>
    <dbReference type="NCBI Taxonomy" id="592050"/>
    <lineage>
        <taxon>Bacteria</taxon>
        <taxon>Pseudomonadati</taxon>
        <taxon>Pseudomonadota</taxon>
        <taxon>Betaproteobacteria</taxon>
        <taxon>Burkholderiales</taxon>
        <taxon>Comamonadaceae</taxon>
        <taxon>Acidovorax</taxon>
    </lineage>
</organism>
<dbReference type="Pfam" id="PF00652">
    <property type="entry name" value="Ricin_B_lectin"/>
    <property type="match status" value="1"/>
</dbReference>
<feature type="region of interest" description="Disordered" evidence="1">
    <location>
        <begin position="133"/>
        <end position="153"/>
    </location>
</feature>
<evidence type="ECO:0000313" key="4">
    <source>
        <dbReference type="EMBL" id="MBB6562071.1"/>
    </source>
</evidence>
<comment type="caution">
    <text evidence="4">The sequence shown here is derived from an EMBL/GenBank/DDBJ whole genome shotgun (WGS) entry which is preliminary data.</text>
</comment>
<accession>A0A7X0PIJ9</accession>
<feature type="signal peptide" evidence="2">
    <location>
        <begin position="1"/>
        <end position="30"/>
    </location>
</feature>
<proteinExistence type="predicted"/>
<dbReference type="Proteomes" id="UP000575083">
    <property type="component" value="Unassembled WGS sequence"/>
</dbReference>
<keyword evidence="2" id="KW-0732">Signal</keyword>
<dbReference type="Gene3D" id="2.80.10.50">
    <property type="match status" value="1"/>
</dbReference>
<name>A0A7X0PIJ9_9BURK</name>
<dbReference type="PROSITE" id="PS50231">
    <property type="entry name" value="RICIN_B_LECTIN"/>
    <property type="match status" value="1"/>
</dbReference>
<dbReference type="InterPro" id="IPR035992">
    <property type="entry name" value="Ricin_B-like_lectins"/>
</dbReference>
<protein>
    <recommendedName>
        <fullName evidence="3">Ricin B lectin domain-containing protein</fullName>
    </recommendedName>
</protein>
<dbReference type="CDD" id="cd00161">
    <property type="entry name" value="beta-trefoil_Ricin-like"/>
    <property type="match status" value="1"/>
</dbReference>
<feature type="domain" description="Ricin B lectin" evidence="3">
    <location>
        <begin position="151"/>
        <end position="276"/>
    </location>
</feature>
<dbReference type="NCBIfam" id="NF035930">
    <property type="entry name" value="lectin_2"/>
    <property type="match status" value="1"/>
</dbReference>
<evidence type="ECO:0000256" key="1">
    <source>
        <dbReference type="SAM" id="MobiDB-lite"/>
    </source>
</evidence>